<reference evidence="1" key="1">
    <citation type="submission" date="2023-08" db="EMBL/GenBank/DDBJ databases">
        <title>A de novo genome assembly of Solanum verrucosum Schlechtendal, a Mexican diploid species geographically isolated from the other diploid A-genome species in potato relatives.</title>
        <authorList>
            <person name="Hosaka K."/>
        </authorList>
    </citation>
    <scope>NUCLEOTIDE SEQUENCE</scope>
    <source>
        <tissue evidence="1">Young leaves</tissue>
    </source>
</reference>
<evidence type="ECO:0000313" key="1">
    <source>
        <dbReference type="EMBL" id="WMV29066.1"/>
    </source>
</evidence>
<accession>A0AAF0QYZ1</accession>
<dbReference type="AlphaFoldDB" id="A0AAF0QYZ1"/>
<sequence length="47" mass="5594">MLSGYLDLSQKLLLLRIRAIAAVQDLFSRFSLNFDDWKYRQITVFNI</sequence>
<gene>
    <name evidence="1" type="ORF">MTR67_022451</name>
</gene>
<proteinExistence type="predicted"/>
<evidence type="ECO:0000313" key="2">
    <source>
        <dbReference type="Proteomes" id="UP001234989"/>
    </source>
</evidence>
<keyword evidence="2" id="KW-1185">Reference proteome</keyword>
<organism evidence="1 2">
    <name type="scientific">Solanum verrucosum</name>
    <dbReference type="NCBI Taxonomy" id="315347"/>
    <lineage>
        <taxon>Eukaryota</taxon>
        <taxon>Viridiplantae</taxon>
        <taxon>Streptophyta</taxon>
        <taxon>Embryophyta</taxon>
        <taxon>Tracheophyta</taxon>
        <taxon>Spermatophyta</taxon>
        <taxon>Magnoliopsida</taxon>
        <taxon>eudicotyledons</taxon>
        <taxon>Gunneridae</taxon>
        <taxon>Pentapetalae</taxon>
        <taxon>asterids</taxon>
        <taxon>lamiids</taxon>
        <taxon>Solanales</taxon>
        <taxon>Solanaceae</taxon>
        <taxon>Solanoideae</taxon>
        <taxon>Solaneae</taxon>
        <taxon>Solanum</taxon>
    </lineage>
</organism>
<protein>
    <submittedName>
        <fullName evidence="1">Uncharacterized protein</fullName>
    </submittedName>
</protein>
<name>A0AAF0QYZ1_SOLVR</name>
<dbReference type="EMBL" id="CP133616">
    <property type="protein sequence ID" value="WMV29066.1"/>
    <property type="molecule type" value="Genomic_DNA"/>
</dbReference>
<dbReference type="Proteomes" id="UP001234989">
    <property type="component" value="Chromosome 5"/>
</dbReference>